<protein>
    <submittedName>
        <fullName evidence="1">Uncharacterized protein</fullName>
    </submittedName>
</protein>
<evidence type="ECO:0000313" key="2">
    <source>
        <dbReference type="Proteomes" id="UP000600918"/>
    </source>
</evidence>
<keyword evidence="2" id="KW-1185">Reference proteome</keyword>
<proteinExistence type="predicted"/>
<dbReference type="AlphaFoldDB" id="A0A834U7U4"/>
<dbReference type="Proteomes" id="UP000600918">
    <property type="component" value="Unassembled WGS sequence"/>
</dbReference>
<accession>A0A834U7U4</accession>
<organism evidence="1 2">
    <name type="scientific">Vespula pensylvanica</name>
    <name type="common">Western yellow jacket</name>
    <name type="synonym">Wasp</name>
    <dbReference type="NCBI Taxonomy" id="30213"/>
    <lineage>
        <taxon>Eukaryota</taxon>
        <taxon>Metazoa</taxon>
        <taxon>Ecdysozoa</taxon>
        <taxon>Arthropoda</taxon>
        <taxon>Hexapoda</taxon>
        <taxon>Insecta</taxon>
        <taxon>Pterygota</taxon>
        <taxon>Neoptera</taxon>
        <taxon>Endopterygota</taxon>
        <taxon>Hymenoptera</taxon>
        <taxon>Apocrita</taxon>
        <taxon>Aculeata</taxon>
        <taxon>Vespoidea</taxon>
        <taxon>Vespidae</taxon>
        <taxon>Vespinae</taxon>
        <taxon>Vespula</taxon>
    </lineage>
</organism>
<dbReference type="EMBL" id="JACSDY010000009">
    <property type="protein sequence ID" value="KAF7420276.1"/>
    <property type="molecule type" value="Genomic_DNA"/>
</dbReference>
<gene>
    <name evidence="1" type="ORF">H0235_010573</name>
</gene>
<sequence>MSKDRSETQFGDFCRENRFFEVENRTISKVLDLRVNSLKALLIAIHSVGDAIRSSRERQGPLCAYVGWSERLNGVMIQETRSKVIFRRVSETWASLSLEFGPLSDEMVGSSDVKFLSLERGKDQLGGSLKMCPWKESLGLNEREHSYAAVASAKDQFDSWQAVFSQTWYKSVVQTTFRLEQGKSVIRAESVRKDVGICQAVVQGGT</sequence>
<comment type="caution">
    <text evidence="1">The sequence shown here is derived from an EMBL/GenBank/DDBJ whole genome shotgun (WGS) entry which is preliminary data.</text>
</comment>
<evidence type="ECO:0000313" key="1">
    <source>
        <dbReference type="EMBL" id="KAF7420276.1"/>
    </source>
</evidence>
<name>A0A834U7U4_VESPE</name>
<reference evidence="1" key="1">
    <citation type="journal article" date="2020" name="G3 (Bethesda)">
        <title>High-Quality Assemblies for Three Invasive Social Wasps from the &lt;i&gt;Vespula&lt;/i&gt; Genus.</title>
        <authorList>
            <person name="Harrop T.W.R."/>
            <person name="Guhlin J."/>
            <person name="McLaughlin G.M."/>
            <person name="Permina E."/>
            <person name="Stockwell P."/>
            <person name="Gilligan J."/>
            <person name="Le Lec M.F."/>
            <person name="Gruber M.A.M."/>
            <person name="Quinn O."/>
            <person name="Lovegrove M."/>
            <person name="Duncan E.J."/>
            <person name="Remnant E.J."/>
            <person name="Van Eeckhoven J."/>
            <person name="Graham B."/>
            <person name="Knapp R.A."/>
            <person name="Langford K.W."/>
            <person name="Kronenberg Z."/>
            <person name="Press M.O."/>
            <person name="Eacker S.M."/>
            <person name="Wilson-Rankin E.E."/>
            <person name="Purcell J."/>
            <person name="Lester P.J."/>
            <person name="Dearden P.K."/>
        </authorList>
    </citation>
    <scope>NUCLEOTIDE SEQUENCE</scope>
    <source>
        <strain evidence="1">Volc-1</strain>
    </source>
</reference>